<dbReference type="PIRSF" id="PIRSF026649">
    <property type="entry name" value="MsbB"/>
    <property type="match status" value="1"/>
</dbReference>
<evidence type="ECO:0000256" key="1">
    <source>
        <dbReference type="ARBA" id="ARBA00004533"/>
    </source>
</evidence>
<dbReference type="NCBIfam" id="NF006487">
    <property type="entry name" value="PRK08905.1"/>
    <property type="match status" value="1"/>
</dbReference>
<evidence type="ECO:0000313" key="8">
    <source>
        <dbReference type="Proteomes" id="UP000501534"/>
    </source>
</evidence>
<proteinExistence type="predicted"/>
<keyword evidence="5" id="KW-0472">Membrane</keyword>
<evidence type="ECO:0000256" key="2">
    <source>
        <dbReference type="ARBA" id="ARBA00022475"/>
    </source>
</evidence>
<keyword evidence="4 7" id="KW-0808">Transferase</keyword>
<evidence type="ECO:0000256" key="3">
    <source>
        <dbReference type="ARBA" id="ARBA00022519"/>
    </source>
</evidence>
<organism evidence="7 8">
    <name type="scientific">Usitatibacter rugosus</name>
    <dbReference type="NCBI Taxonomy" id="2732067"/>
    <lineage>
        <taxon>Bacteria</taxon>
        <taxon>Pseudomonadati</taxon>
        <taxon>Pseudomonadota</taxon>
        <taxon>Betaproteobacteria</taxon>
        <taxon>Nitrosomonadales</taxon>
        <taxon>Usitatibacteraceae</taxon>
        <taxon>Usitatibacter</taxon>
    </lineage>
</organism>
<name>A0A6M4GZM0_9PROT</name>
<dbReference type="CDD" id="cd07984">
    <property type="entry name" value="LPLAT_LABLAT-like"/>
    <property type="match status" value="1"/>
</dbReference>
<keyword evidence="6 7" id="KW-0012">Acyltransferase</keyword>
<evidence type="ECO:0000256" key="6">
    <source>
        <dbReference type="ARBA" id="ARBA00023315"/>
    </source>
</evidence>
<dbReference type="GO" id="GO:0016746">
    <property type="term" value="F:acyltransferase activity"/>
    <property type="evidence" value="ECO:0007669"/>
    <property type="project" value="UniProtKB-KW"/>
</dbReference>
<dbReference type="EC" id="2.3.1.242" evidence="7"/>
<dbReference type="AlphaFoldDB" id="A0A6M4GZM0"/>
<dbReference type="GO" id="GO:0009247">
    <property type="term" value="P:glycolipid biosynthetic process"/>
    <property type="evidence" value="ECO:0007669"/>
    <property type="project" value="UniProtKB-ARBA"/>
</dbReference>
<evidence type="ECO:0000256" key="4">
    <source>
        <dbReference type="ARBA" id="ARBA00022679"/>
    </source>
</evidence>
<dbReference type="Pfam" id="PF03279">
    <property type="entry name" value="Lip_A_acyltrans"/>
    <property type="match status" value="1"/>
</dbReference>
<keyword evidence="8" id="KW-1185">Reference proteome</keyword>
<keyword evidence="2" id="KW-1003">Cell membrane</keyword>
<dbReference type="PANTHER" id="PTHR30606:SF10">
    <property type="entry name" value="PHOSPHATIDYLINOSITOL MANNOSIDE ACYLTRANSFERASE"/>
    <property type="match status" value="1"/>
</dbReference>
<protein>
    <submittedName>
        <fullName evidence="7">Lipid A biosynthesis palmitoleoyltransferase</fullName>
        <ecNumber evidence="7">2.3.1.242</ecNumber>
    </submittedName>
</protein>
<keyword evidence="3" id="KW-0997">Cell inner membrane</keyword>
<gene>
    <name evidence="7" type="primary">lpxP</name>
    <name evidence="7" type="ORF">DSM104443_03578</name>
</gene>
<sequence length="295" mass="32619">MRLLFRFLASLSLATNHALGAFLGRAVFVLSPRWRCRTRENLAASGLARSDDELQRLARENAAEMGKGVTELAWALFRPPEDVVATVVDEDGWEAVEKLRAGGKAIIFVTPHLGGYDIAGRYLWSRLPILAMYRPHKIAWLDDLVREGRNRGAAFDGTNVAPATLAGVRMLLKHLRRGGCTVVLPDQVPGEGEGEWSEFFGRPAFTMTLVGRLQEASEAAIVFCYAERLVRGQGYILHYTALEEPLGSDKPTATRRVNAMVEQLVRACPTQYLWGYNRYKRPSGAPPPPVAAGSR</sequence>
<dbReference type="RefSeq" id="WP_171094750.1">
    <property type="nucleotide sequence ID" value="NZ_CP053069.1"/>
</dbReference>
<dbReference type="InterPro" id="IPR004960">
    <property type="entry name" value="LipA_acyltrans"/>
</dbReference>
<evidence type="ECO:0000313" key="7">
    <source>
        <dbReference type="EMBL" id="QJR12492.1"/>
    </source>
</evidence>
<reference evidence="7 8" key="1">
    <citation type="submission" date="2020-04" db="EMBL/GenBank/DDBJ databases">
        <title>Usitatibacter rugosus gen. nov., sp. nov. and Usitatibacter palustris sp. nov., novel members of Usitatibacteraceae fam. nov. within the order Nitrosomonadales isolated from soil.</title>
        <authorList>
            <person name="Huber K.J."/>
            <person name="Neumann-Schaal M."/>
            <person name="Geppert A."/>
            <person name="Luckner M."/>
            <person name="Wanner G."/>
            <person name="Overmann J."/>
        </authorList>
    </citation>
    <scope>NUCLEOTIDE SEQUENCE [LARGE SCALE GENOMIC DNA]</scope>
    <source>
        <strain evidence="7 8">0125_3</strain>
    </source>
</reference>
<dbReference type="KEGG" id="uru:DSM104443_03578"/>
<comment type="subcellular location">
    <subcellularLocation>
        <location evidence="1">Cell inner membrane</location>
    </subcellularLocation>
</comment>
<accession>A0A6M4GZM0</accession>
<dbReference type="GO" id="GO:0005886">
    <property type="term" value="C:plasma membrane"/>
    <property type="evidence" value="ECO:0007669"/>
    <property type="project" value="UniProtKB-SubCell"/>
</dbReference>
<dbReference type="EMBL" id="CP053069">
    <property type="protein sequence ID" value="QJR12492.1"/>
    <property type="molecule type" value="Genomic_DNA"/>
</dbReference>
<evidence type="ECO:0000256" key="5">
    <source>
        <dbReference type="ARBA" id="ARBA00023136"/>
    </source>
</evidence>
<dbReference type="Proteomes" id="UP000501534">
    <property type="component" value="Chromosome"/>
</dbReference>
<dbReference type="PANTHER" id="PTHR30606">
    <property type="entry name" value="LIPID A BIOSYNTHESIS LAUROYL ACYLTRANSFERASE"/>
    <property type="match status" value="1"/>
</dbReference>